<protein>
    <submittedName>
        <fullName evidence="1">(Mediterranean fruit fly) hypothetical protein</fullName>
    </submittedName>
</protein>
<dbReference type="Proteomes" id="UP000606786">
    <property type="component" value="Unassembled WGS sequence"/>
</dbReference>
<dbReference type="AlphaFoldDB" id="A0A811UPP4"/>
<reference evidence="1" key="1">
    <citation type="submission" date="2020-11" db="EMBL/GenBank/DDBJ databases">
        <authorList>
            <person name="Whitehead M."/>
        </authorList>
    </citation>
    <scope>NUCLEOTIDE SEQUENCE</scope>
    <source>
        <strain evidence="1">EGII</strain>
    </source>
</reference>
<organism evidence="1 2">
    <name type="scientific">Ceratitis capitata</name>
    <name type="common">Mediterranean fruit fly</name>
    <name type="synonym">Tephritis capitata</name>
    <dbReference type="NCBI Taxonomy" id="7213"/>
    <lineage>
        <taxon>Eukaryota</taxon>
        <taxon>Metazoa</taxon>
        <taxon>Ecdysozoa</taxon>
        <taxon>Arthropoda</taxon>
        <taxon>Hexapoda</taxon>
        <taxon>Insecta</taxon>
        <taxon>Pterygota</taxon>
        <taxon>Neoptera</taxon>
        <taxon>Endopterygota</taxon>
        <taxon>Diptera</taxon>
        <taxon>Brachycera</taxon>
        <taxon>Muscomorpha</taxon>
        <taxon>Tephritoidea</taxon>
        <taxon>Tephritidae</taxon>
        <taxon>Ceratitis</taxon>
        <taxon>Ceratitis</taxon>
    </lineage>
</organism>
<sequence>MKKKTSRLLTSTDMVSVISKSSTKLPFLRCHHILVNAEYRENQRLGVALSNCQNASGDAEVYVFD</sequence>
<proteinExistence type="predicted"/>
<dbReference type="EMBL" id="CAJHJT010000012">
    <property type="protein sequence ID" value="CAD7000701.1"/>
    <property type="molecule type" value="Genomic_DNA"/>
</dbReference>
<evidence type="ECO:0000313" key="2">
    <source>
        <dbReference type="Proteomes" id="UP000606786"/>
    </source>
</evidence>
<comment type="caution">
    <text evidence="1">The sequence shown here is derived from an EMBL/GenBank/DDBJ whole genome shotgun (WGS) entry which is preliminary data.</text>
</comment>
<evidence type="ECO:0000313" key="1">
    <source>
        <dbReference type="EMBL" id="CAD7000701.1"/>
    </source>
</evidence>
<gene>
    <name evidence="1" type="ORF">CCAP1982_LOCUS9174</name>
</gene>
<feature type="non-terminal residue" evidence="1">
    <location>
        <position position="1"/>
    </location>
</feature>
<accession>A0A811UPP4</accession>
<name>A0A811UPP4_CERCA</name>
<keyword evidence="2" id="KW-1185">Reference proteome</keyword>